<evidence type="ECO:0000313" key="2">
    <source>
        <dbReference type="EMBL" id="KAF8469866.1"/>
    </source>
</evidence>
<evidence type="ECO:0000313" key="3">
    <source>
        <dbReference type="Proteomes" id="UP000759537"/>
    </source>
</evidence>
<dbReference type="AlphaFoldDB" id="A0A9P5MQM4"/>
<reference evidence="2" key="2">
    <citation type="journal article" date="2020" name="Nat. Commun.">
        <title>Large-scale genome sequencing of mycorrhizal fungi provides insights into the early evolution of symbiotic traits.</title>
        <authorList>
            <person name="Miyauchi S."/>
            <person name="Kiss E."/>
            <person name="Kuo A."/>
            <person name="Drula E."/>
            <person name="Kohler A."/>
            <person name="Sanchez-Garcia M."/>
            <person name="Morin E."/>
            <person name="Andreopoulos B."/>
            <person name="Barry K.W."/>
            <person name="Bonito G."/>
            <person name="Buee M."/>
            <person name="Carver A."/>
            <person name="Chen C."/>
            <person name="Cichocki N."/>
            <person name="Clum A."/>
            <person name="Culley D."/>
            <person name="Crous P.W."/>
            <person name="Fauchery L."/>
            <person name="Girlanda M."/>
            <person name="Hayes R.D."/>
            <person name="Keri Z."/>
            <person name="LaButti K."/>
            <person name="Lipzen A."/>
            <person name="Lombard V."/>
            <person name="Magnuson J."/>
            <person name="Maillard F."/>
            <person name="Murat C."/>
            <person name="Nolan M."/>
            <person name="Ohm R.A."/>
            <person name="Pangilinan J."/>
            <person name="Pereira M.F."/>
            <person name="Perotto S."/>
            <person name="Peter M."/>
            <person name="Pfister S."/>
            <person name="Riley R."/>
            <person name="Sitrit Y."/>
            <person name="Stielow J.B."/>
            <person name="Szollosi G."/>
            <person name="Zifcakova L."/>
            <person name="Stursova M."/>
            <person name="Spatafora J.W."/>
            <person name="Tedersoo L."/>
            <person name="Vaario L.M."/>
            <person name="Yamada A."/>
            <person name="Yan M."/>
            <person name="Wang P."/>
            <person name="Xu J."/>
            <person name="Bruns T."/>
            <person name="Baldrian P."/>
            <person name="Vilgalys R."/>
            <person name="Dunand C."/>
            <person name="Henrissat B."/>
            <person name="Grigoriev I.V."/>
            <person name="Hibbett D."/>
            <person name="Nagy L.G."/>
            <person name="Martin F.M."/>
        </authorList>
    </citation>
    <scope>NUCLEOTIDE SEQUENCE</scope>
    <source>
        <strain evidence="2">Prilba</strain>
    </source>
</reference>
<sequence length="305" mass="32980">MSQTSPEAASRYNYQFIFDSALEAYERKTGKDLTKDPLLRSLETCSSPDAVLTLLRAQILGPGPSQSSGDKLTAWLIPTVNVINAFSATIGPGVSLAYPPAGVIFTGIGVLLSAVNDVSASRGPLLDLFTRIENIFRRLETYKEVPPTPGMTEAIVGVMVEVLCVLAIATKEVKQSRAKMFLKKLVGRTDMENALQRLESMTLEETRMTSAETLKAVHGVDNKVGDVEGMLQSVTDMMQGVDDRVKEIGDKVINSVEKTGRQTENNVDIDCEPEGAVDVDVVRPAKNVGSRVIASDGAQVFRTLS</sequence>
<protein>
    <recommendedName>
        <fullName evidence="1">Fungal STAND N-terminal Goodbye domain-containing protein</fullName>
    </recommendedName>
</protein>
<dbReference type="InterPro" id="IPR031350">
    <property type="entry name" value="Goodbye_dom"/>
</dbReference>
<comment type="caution">
    <text evidence="2">The sequence shown here is derived from an EMBL/GenBank/DDBJ whole genome shotgun (WGS) entry which is preliminary data.</text>
</comment>
<keyword evidence="3" id="KW-1185">Reference proteome</keyword>
<proteinExistence type="predicted"/>
<dbReference type="Pfam" id="PF17109">
    <property type="entry name" value="Goodbye"/>
    <property type="match status" value="1"/>
</dbReference>
<name>A0A9P5MQM4_9AGAM</name>
<dbReference type="OrthoDB" id="7464126at2759"/>
<feature type="domain" description="Fungal STAND N-terminal Goodbye" evidence="1">
    <location>
        <begin position="18"/>
        <end position="142"/>
    </location>
</feature>
<dbReference type="EMBL" id="WHVB01000027">
    <property type="protein sequence ID" value="KAF8469866.1"/>
    <property type="molecule type" value="Genomic_DNA"/>
</dbReference>
<evidence type="ECO:0000259" key="1">
    <source>
        <dbReference type="Pfam" id="PF17109"/>
    </source>
</evidence>
<reference evidence="2" key="1">
    <citation type="submission" date="2019-10" db="EMBL/GenBank/DDBJ databases">
        <authorList>
            <consortium name="DOE Joint Genome Institute"/>
            <person name="Kuo A."/>
            <person name="Miyauchi S."/>
            <person name="Kiss E."/>
            <person name="Drula E."/>
            <person name="Kohler A."/>
            <person name="Sanchez-Garcia M."/>
            <person name="Andreopoulos B."/>
            <person name="Barry K.W."/>
            <person name="Bonito G."/>
            <person name="Buee M."/>
            <person name="Carver A."/>
            <person name="Chen C."/>
            <person name="Cichocki N."/>
            <person name="Clum A."/>
            <person name="Culley D."/>
            <person name="Crous P.W."/>
            <person name="Fauchery L."/>
            <person name="Girlanda M."/>
            <person name="Hayes R."/>
            <person name="Keri Z."/>
            <person name="LaButti K."/>
            <person name="Lipzen A."/>
            <person name="Lombard V."/>
            <person name="Magnuson J."/>
            <person name="Maillard F."/>
            <person name="Morin E."/>
            <person name="Murat C."/>
            <person name="Nolan M."/>
            <person name="Ohm R."/>
            <person name="Pangilinan J."/>
            <person name="Pereira M."/>
            <person name="Perotto S."/>
            <person name="Peter M."/>
            <person name="Riley R."/>
            <person name="Sitrit Y."/>
            <person name="Stielow B."/>
            <person name="Szollosi G."/>
            <person name="Zifcakova L."/>
            <person name="Stursova M."/>
            <person name="Spatafora J.W."/>
            <person name="Tedersoo L."/>
            <person name="Vaario L.-M."/>
            <person name="Yamada A."/>
            <person name="Yan M."/>
            <person name="Wang P."/>
            <person name="Xu J."/>
            <person name="Bruns T."/>
            <person name="Baldrian P."/>
            <person name="Vilgalys R."/>
            <person name="Henrissat B."/>
            <person name="Grigoriev I.V."/>
            <person name="Hibbett D."/>
            <person name="Nagy L.G."/>
            <person name="Martin F.M."/>
        </authorList>
    </citation>
    <scope>NUCLEOTIDE SEQUENCE</scope>
    <source>
        <strain evidence="2">Prilba</strain>
    </source>
</reference>
<accession>A0A9P5MQM4</accession>
<dbReference type="Proteomes" id="UP000759537">
    <property type="component" value="Unassembled WGS sequence"/>
</dbReference>
<gene>
    <name evidence="2" type="ORF">DFH94DRAFT_847734</name>
</gene>
<organism evidence="2 3">
    <name type="scientific">Russula ochroleuca</name>
    <dbReference type="NCBI Taxonomy" id="152965"/>
    <lineage>
        <taxon>Eukaryota</taxon>
        <taxon>Fungi</taxon>
        <taxon>Dikarya</taxon>
        <taxon>Basidiomycota</taxon>
        <taxon>Agaricomycotina</taxon>
        <taxon>Agaricomycetes</taxon>
        <taxon>Russulales</taxon>
        <taxon>Russulaceae</taxon>
        <taxon>Russula</taxon>
    </lineage>
</organism>